<dbReference type="EMBL" id="CAJNOJ010000349">
    <property type="protein sequence ID" value="CAF1412062.1"/>
    <property type="molecule type" value="Genomic_DNA"/>
</dbReference>
<reference evidence="9" key="1">
    <citation type="submission" date="2021-02" db="EMBL/GenBank/DDBJ databases">
        <authorList>
            <person name="Nowell W R."/>
        </authorList>
    </citation>
    <scope>NUCLEOTIDE SEQUENCE</scope>
</reference>
<evidence type="ECO:0000256" key="2">
    <source>
        <dbReference type="ARBA" id="ARBA00009533"/>
    </source>
</evidence>
<dbReference type="Proteomes" id="UP000663828">
    <property type="component" value="Unassembled WGS sequence"/>
</dbReference>
<sequence length="545" mass="62359">MNSTMLDCLIKQVVSKLHEPVVDSESLNQWKTELFTLINSISEFKLSFRSKDTEKSLSLDPDDWRAARYLTHKMLDSSLDYIQYIRNRPIRQWASSDIRTLLEDEPFPEQGQTLASVCDDILEYVIPYARGNAHPRFWAWVVGEGTLSGIIGETIAASLNMNVCDTDHSGAFIEKAVIKWMCQLFNFPKETTRGLLVTGTSMATIISMAVARQRILPNVRQDGMMSGYQLIVYASTETHTCVVKALELLGLGSKALHLISVDESFRINTLELRTAIQNDRSNGLIPFCIVGNAGTVNVGAFDNLSELSSIARAENLWFHIDGALGSFVVLDHERRHLVNGIDQADSLAFDFHKWFHCPHDVGCILIRNGDLLRSTFTLHQSYLNRTIRAFPDDDIWFCDLGPELSRSFRALKVWCTLKEHGTVRLGQKIAENCEQIQYLVSLLDKHSRIIYIFRPILLNIVNFRFEPEEFGKNDQARIDMFNKELVLDIQLSGIAFLSTTRIHDRLYIRMCIVSHRTTVKDLDLFMETLFNFYQEKIKNLSFNRK</sequence>
<dbReference type="GO" id="GO:0030170">
    <property type="term" value="F:pyridoxal phosphate binding"/>
    <property type="evidence" value="ECO:0007669"/>
    <property type="project" value="InterPro"/>
</dbReference>
<keyword evidence="5 7" id="KW-0456">Lyase</keyword>
<dbReference type="InterPro" id="IPR015424">
    <property type="entry name" value="PyrdxlP-dep_Trfase"/>
</dbReference>
<protein>
    <submittedName>
        <fullName evidence="9">Uncharacterized protein</fullName>
    </submittedName>
</protein>
<dbReference type="PRINTS" id="PR00800">
    <property type="entry name" value="YHDCRBOXLASE"/>
</dbReference>
<dbReference type="Gene3D" id="1.20.1340.10">
    <property type="entry name" value="dopa decarboxylase, N-terminal domain"/>
    <property type="match status" value="1"/>
</dbReference>
<dbReference type="Pfam" id="PF00282">
    <property type="entry name" value="Pyridoxal_deC"/>
    <property type="match status" value="1"/>
</dbReference>
<dbReference type="InterPro" id="IPR002129">
    <property type="entry name" value="PyrdxlP-dep_de-COase"/>
</dbReference>
<evidence type="ECO:0000313" key="8">
    <source>
        <dbReference type="EMBL" id="CAF1090268.1"/>
    </source>
</evidence>
<evidence type="ECO:0000256" key="1">
    <source>
        <dbReference type="ARBA" id="ARBA00001933"/>
    </source>
</evidence>
<dbReference type="EMBL" id="CAJNOR010001171">
    <property type="protein sequence ID" value="CAF1090268.1"/>
    <property type="molecule type" value="Genomic_DNA"/>
</dbReference>
<dbReference type="Gene3D" id="3.40.640.10">
    <property type="entry name" value="Type I PLP-dependent aspartate aminotransferase-like (Major domain)"/>
    <property type="match status" value="1"/>
</dbReference>
<dbReference type="AlphaFoldDB" id="A0A815M2J5"/>
<dbReference type="InterPro" id="IPR010977">
    <property type="entry name" value="Aromatic_deC"/>
</dbReference>
<accession>A0A815M2J5</accession>
<dbReference type="InterPro" id="IPR015422">
    <property type="entry name" value="PyrdxlP-dep_Trfase_small"/>
</dbReference>
<dbReference type="GO" id="GO:0019752">
    <property type="term" value="P:carboxylic acid metabolic process"/>
    <property type="evidence" value="ECO:0007669"/>
    <property type="project" value="InterPro"/>
</dbReference>
<evidence type="ECO:0000256" key="7">
    <source>
        <dbReference type="RuleBase" id="RU000382"/>
    </source>
</evidence>
<dbReference type="GO" id="GO:0006520">
    <property type="term" value="P:amino acid metabolic process"/>
    <property type="evidence" value="ECO:0007669"/>
    <property type="project" value="InterPro"/>
</dbReference>
<gene>
    <name evidence="9" type="ORF">EDS130_LOCUS36804</name>
    <name evidence="8" type="ORF">XAT740_LOCUS17798</name>
</gene>
<evidence type="ECO:0000256" key="5">
    <source>
        <dbReference type="ARBA" id="ARBA00023239"/>
    </source>
</evidence>
<evidence type="ECO:0000256" key="4">
    <source>
        <dbReference type="ARBA" id="ARBA00022898"/>
    </source>
</evidence>
<organism evidence="9 11">
    <name type="scientific">Adineta ricciae</name>
    <name type="common">Rotifer</name>
    <dbReference type="NCBI Taxonomy" id="249248"/>
    <lineage>
        <taxon>Eukaryota</taxon>
        <taxon>Metazoa</taxon>
        <taxon>Spiralia</taxon>
        <taxon>Gnathifera</taxon>
        <taxon>Rotifera</taxon>
        <taxon>Eurotatoria</taxon>
        <taxon>Bdelloidea</taxon>
        <taxon>Adinetida</taxon>
        <taxon>Adinetidae</taxon>
        <taxon>Adineta</taxon>
    </lineage>
</organism>
<evidence type="ECO:0000256" key="6">
    <source>
        <dbReference type="PIRSR" id="PIRSR602129-50"/>
    </source>
</evidence>
<name>A0A815M2J5_ADIRI</name>
<comment type="caution">
    <text evidence="9">The sequence shown here is derived from an EMBL/GenBank/DDBJ whole genome shotgun (WGS) entry which is preliminary data.</text>
</comment>
<keyword evidence="10" id="KW-1185">Reference proteome</keyword>
<dbReference type="PANTHER" id="PTHR11999">
    <property type="entry name" value="GROUP II PYRIDOXAL-5-PHOSPHATE DECARBOXYLASE"/>
    <property type="match status" value="1"/>
</dbReference>
<keyword evidence="3" id="KW-0210">Decarboxylase</keyword>
<dbReference type="PANTHER" id="PTHR11999:SF70">
    <property type="entry name" value="MIP05841P"/>
    <property type="match status" value="1"/>
</dbReference>
<dbReference type="Proteomes" id="UP000663852">
    <property type="component" value="Unassembled WGS sequence"/>
</dbReference>
<evidence type="ECO:0000256" key="3">
    <source>
        <dbReference type="ARBA" id="ARBA00022793"/>
    </source>
</evidence>
<comment type="similarity">
    <text evidence="2 7">Belongs to the group II decarboxylase family.</text>
</comment>
<dbReference type="SUPFAM" id="SSF53383">
    <property type="entry name" value="PLP-dependent transferases"/>
    <property type="match status" value="1"/>
</dbReference>
<keyword evidence="4 6" id="KW-0663">Pyridoxal phosphate</keyword>
<comment type="cofactor">
    <cofactor evidence="1 6 7">
        <name>pyridoxal 5'-phosphate</name>
        <dbReference type="ChEBI" id="CHEBI:597326"/>
    </cofactor>
</comment>
<evidence type="ECO:0000313" key="11">
    <source>
        <dbReference type="Proteomes" id="UP000663852"/>
    </source>
</evidence>
<evidence type="ECO:0000313" key="10">
    <source>
        <dbReference type="Proteomes" id="UP000663828"/>
    </source>
</evidence>
<dbReference type="GO" id="GO:0016831">
    <property type="term" value="F:carboxy-lyase activity"/>
    <property type="evidence" value="ECO:0007669"/>
    <property type="project" value="UniProtKB-KW"/>
</dbReference>
<dbReference type="InterPro" id="IPR015421">
    <property type="entry name" value="PyrdxlP-dep_Trfase_major"/>
</dbReference>
<dbReference type="OrthoDB" id="392571at2759"/>
<feature type="modified residue" description="N6-(pyridoxal phosphate)lysine" evidence="6">
    <location>
        <position position="353"/>
    </location>
</feature>
<evidence type="ECO:0000313" key="9">
    <source>
        <dbReference type="EMBL" id="CAF1412062.1"/>
    </source>
</evidence>
<dbReference type="Gene3D" id="3.90.1150.10">
    <property type="entry name" value="Aspartate Aminotransferase, domain 1"/>
    <property type="match status" value="1"/>
</dbReference>
<proteinExistence type="inferred from homology"/>